<evidence type="ECO:0000313" key="19">
    <source>
        <dbReference type="Proteomes" id="UP000270112"/>
    </source>
</evidence>
<dbReference type="Gene3D" id="3.30.470.20">
    <property type="entry name" value="ATP-grasp fold, B domain"/>
    <property type="match status" value="1"/>
</dbReference>
<dbReference type="Proteomes" id="UP000270112">
    <property type="component" value="Unassembled WGS sequence"/>
</dbReference>
<comment type="catalytic activity">
    <reaction evidence="12">
        <text>2 D-alanine + ATP = D-alanyl-D-alanine + ADP + phosphate + H(+)</text>
        <dbReference type="Rhea" id="RHEA:11224"/>
        <dbReference type="ChEBI" id="CHEBI:15378"/>
        <dbReference type="ChEBI" id="CHEBI:30616"/>
        <dbReference type="ChEBI" id="CHEBI:43474"/>
        <dbReference type="ChEBI" id="CHEBI:57416"/>
        <dbReference type="ChEBI" id="CHEBI:57822"/>
        <dbReference type="ChEBI" id="CHEBI:456216"/>
        <dbReference type="EC" id="6.3.2.4"/>
    </reaction>
</comment>
<dbReference type="EMBL" id="PPTT01000009">
    <property type="protein sequence ID" value="RDB69468.1"/>
    <property type="molecule type" value="Genomic_DNA"/>
</dbReference>
<dbReference type="PANTHER" id="PTHR23132:SF25">
    <property type="entry name" value="D-ALANINE--D-ALANINE LIGASE A"/>
    <property type="match status" value="1"/>
</dbReference>
<dbReference type="EMBL" id="QICC01000041">
    <property type="protein sequence ID" value="RNM41308.1"/>
    <property type="molecule type" value="Genomic_DNA"/>
</dbReference>
<evidence type="ECO:0000256" key="10">
    <source>
        <dbReference type="ARBA" id="ARBA00023211"/>
    </source>
</evidence>
<dbReference type="Gene3D" id="3.30.1490.20">
    <property type="entry name" value="ATP-grasp fold, A domain"/>
    <property type="match status" value="1"/>
</dbReference>
<comment type="subcellular location">
    <subcellularLocation>
        <location evidence="12">Cytoplasm</location>
    </subcellularLocation>
</comment>
<keyword evidence="4 13" id="KW-0479">Metal-binding</keyword>
<dbReference type="InterPro" id="IPR011095">
    <property type="entry name" value="Dala_Dala_lig_C"/>
</dbReference>
<comment type="caution">
    <text evidence="17">The sequence shown here is derived from an EMBL/GenBank/DDBJ whole genome shotgun (WGS) entry which is preliminary data.</text>
</comment>
<comment type="cofactor">
    <cofactor evidence="1">
        <name>Mn(2+)</name>
        <dbReference type="ChEBI" id="CHEBI:29035"/>
    </cofactor>
</comment>
<dbReference type="GO" id="GO:0046872">
    <property type="term" value="F:metal ion binding"/>
    <property type="evidence" value="ECO:0007669"/>
    <property type="project" value="UniProtKB-KW"/>
</dbReference>
<feature type="binding site" evidence="13">
    <location>
        <position position="332"/>
    </location>
    <ligand>
        <name>Mg(2+)</name>
        <dbReference type="ChEBI" id="CHEBI:18420"/>
        <label>1</label>
    </ligand>
</feature>
<keyword evidence="10 13" id="KW-0464">Manganese</keyword>
<evidence type="ECO:0000313" key="17">
    <source>
        <dbReference type="EMBL" id="RNM41308.1"/>
    </source>
</evidence>
<evidence type="ECO:0000256" key="9">
    <source>
        <dbReference type="ARBA" id="ARBA00022984"/>
    </source>
</evidence>
<evidence type="ECO:0000313" key="16">
    <source>
        <dbReference type="EMBL" id="RDB69468.1"/>
    </source>
</evidence>
<evidence type="ECO:0000256" key="8">
    <source>
        <dbReference type="ARBA" id="ARBA00022960"/>
    </source>
</evidence>
<evidence type="ECO:0000256" key="7">
    <source>
        <dbReference type="ARBA" id="ARBA00022842"/>
    </source>
</evidence>
<proteinExistence type="inferred from homology"/>
<keyword evidence="3 12" id="KW-0436">Ligase</keyword>
<dbReference type="GO" id="GO:0009252">
    <property type="term" value="P:peptidoglycan biosynthetic process"/>
    <property type="evidence" value="ECO:0007669"/>
    <property type="project" value="UniProtKB-UniRule"/>
</dbReference>
<keyword evidence="7 13" id="KW-0460">Magnesium</keyword>
<feature type="domain" description="ATP-grasp" evidence="15">
    <location>
        <begin position="164"/>
        <end position="365"/>
    </location>
</feature>
<protein>
    <recommendedName>
        <fullName evidence="12">D-alanine--D-alanine ligase</fullName>
        <ecNumber evidence="12">6.3.2.4</ecNumber>
    </recommendedName>
    <alternativeName>
        <fullName evidence="12">D-Ala-D-Ala ligase</fullName>
    </alternativeName>
    <alternativeName>
        <fullName evidence="12">D-alanylalanine synthetase</fullName>
    </alternativeName>
</protein>
<organism evidence="17 19">
    <name type="scientific">Eggerthella sinensis</name>
    <dbReference type="NCBI Taxonomy" id="242230"/>
    <lineage>
        <taxon>Bacteria</taxon>
        <taxon>Bacillati</taxon>
        <taxon>Actinomycetota</taxon>
        <taxon>Coriobacteriia</taxon>
        <taxon>Eggerthellales</taxon>
        <taxon>Eggerthellaceae</taxon>
        <taxon>Eggerthella</taxon>
    </lineage>
</organism>
<keyword evidence="8 12" id="KW-0133">Cell shape</keyword>
<dbReference type="Gene3D" id="3.40.50.20">
    <property type="match status" value="1"/>
</dbReference>
<comment type="pathway">
    <text evidence="12">Cell wall biogenesis; peptidoglycan biosynthesis.</text>
</comment>
<dbReference type="InterPro" id="IPR016185">
    <property type="entry name" value="PreATP-grasp_dom_sf"/>
</dbReference>
<dbReference type="PROSITE" id="PS50975">
    <property type="entry name" value="ATP_GRASP"/>
    <property type="match status" value="1"/>
</dbReference>
<dbReference type="InterPro" id="IPR005905">
    <property type="entry name" value="D_ala_D_ala"/>
</dbReference>
<dbReference type="NCBIfam" id="NF002528">
    <property type="entry name" value="PRK01966.1-4"/>
    <property type="match status" value="1"/>
</dbReference>
<evidence type="ECO:0000256" key="5">
    <source>
        <dbReference type="ARBA" id="ARBA00022741"/>
    </source>
</evidence>
<dbReference type="GO" id="GO:0008360">
    <property type="term" value="P:regulation of cell shape"/>
    <property type="evidence" value="ECO:0007669"/>
    <property type="project" value="UniProtKB-KW"/>
</dbReference>
<evidence type="ECO:0000256" key="6">
    <source>
        <dbReference type="ARBA" id="ARBA00022840"/>
    </source>
</evidence>
<dbReference type="GO" id="GO:0005524">
    <property type="term" value="F:ATP binding"/>
    <property type="evidence" value="ECO:0007669"/>
    <property type="project" value="UniProtKB-UniRule"/>
</dbReference>
<dbReference type="InterPro" id="IPR011127">
    <property type="entry name" value="Dala_Dala_lig_N"/>
</dbReference>
<dbReference type="Proteomes" id="UP000253817">
    <property type="component" value="Unassembled WGS sequence"/>
</dbReference>
<keyword evidence="6 14" id="KW-0067">ATP-binding</keyword>
<dbReference type="SUPFAM" id="SSF52440">
    <property type="entry name" value="PreATP-grasp domain"/>
    <property type="match status" value="1"/>
</dbReference>
<dbReference type="GO" id="GO:0005829">
    <property type="term" value="C:cytosol"/>
    <property type="evidence" value="ECO:0007669"/>
    <property type="project" value="TreeGrafter"/>
</dbReference>
<evidence type="ECO:0000256" key="12">
    <source>
        <dbReference type="HAMAP-Rule" id="MF_00047"/>
    </source>
</evidence>
<sequence>MGNPRPPEGTMLCPTTPKEATMNTQKPVIAVLFGGRSDTRAVSQHSARAVIESIDRDRYRIVPVGIDPSGAWYVYGGSPDAIANGTWLHSPSLIPAAVSPNRHVHGLVLIANGKKLRLDAALPVLHGSGGEDGGVQGALQLAGVPIVGCGAVGSALCADKILSHRIARDAGIAVAHHAVVRATMQLKTMQEAAALIGYPLYVKPPREGFSLGVSRVARPEQLEAALDLAFSFSGEALIEQEIAGREIGVAVLGTTTLSFGVPDEVVLHGAVFDYREKHLRETAEVRVPARLADEEEKAVLALAQRLYRLLACTGFARIDLFLDEAGALFFNEANTIPDLTKRGRFPAMFAAAGISLTGVLTAAIEEAMAR</sequence>
<dbReference type="PROSITE" id="PS00843">
    <property type="entry name" value="DALA_DALA_LIGASE_1"/>
    <property type="match status" value="1"/>
</dbReference>
<feature type="binding site" evidence="13">
    <location>
        <position position="334"/>
    </location>
    <ligand>
        <name>Mg(2+)</name>
        <dbReference type="ChEBI" id="CHEBI:18420"/>
        <label>2</label>
    </ligand>
</feature>
<feature type="binding site" evidence="13">
    <location>
        <position position="319"/>
    </location>
    <ligand>
        <name>Mg(2+)</name>
        <dbReference type="ChEBI" id="CHEBI:18420"/>
        <label>1</label>
    </ligand>
</feature>
<dbReference type="GO" id="GO:0071555">
    <property type="term" value="P:cell wall organization"/>
    <property type="evidence" value="ECO:0007669"/>
    <property type="project" value="UniProtKB-KW"/>
</dbReference>
<evidence type="ECO:0000256" key="14">
    <source>
        <dbReference type="PROSITE-ProRule" id="PRU00409"/>
    </source>
</evidence>
<feature type="binding site" evidence="13">
    <location>
        <position position="332"/>
    </location>
    <ligand>
        <name>Mg(2+)</name>
        <dbReference type="ChEBI" id="CHEBI:18420"/>
        <label>2</label>
    </ligand>
</feature>
<comment type="cofactor">
    <cofactor evidence="13">
        <name>Mg(2+)</name>
        <dbReference type="ChEBI" id="CHEBI:18420"/>
    </cofactor>
    <cofactor evidence="13">
        <name>Mn(2+)</name>
        <dbReference type="ChEBI" id="CHEBI:29035"/>
    </cofactor>
    <text evidence="13">Binds 2 magnesium or manganese ions per subunit.</text>
</comment>
<dbReference type="HAMAP" id="MF_00047">
    <property type="entry name" value="Dala_Dala_lig"/>
    <property type="match status" value="1"/>
</dbReference>
<dbReference type="AlphaFoldDB" id="A0A3N0IWE3"/>
<evidence type="ECO:0000256" key="13">
    <source>
        <dbReference type="PIRSR" id="PIRSR039102-3"/>
    </source>
</evidence>
<evidence type="ECO:0000256" key="2">
    <source>
        <dbReference type="ARBA" id="ARBA00010871"/>
    </source>
</evidence>
<evidence type="ECO:0000256" key="1">
    <source>
        <dbReference type="ARBA" id="ARBA00001936"/>
    </source>
</evidence>
<dbReference type="UniPathway" id="UPA00219"/>
<dbReference type="InterPro" id="IPR011761">
    <property type="entry name" value="ATP-grasp"/>
</dbReference>
<keyword evidence="11 12" id="KW-0961">Cell wall biogenesis/degradation</keyword>
<comment type="function">
    <text evidence="12">Cell wall formation.</text>
</comment>
<dbReference type="PANTHER" id="PTHR23132">
    <property type="entry name" value="D-ALANINE--D-ALANINE LIGASE"/>
    <property type="match status" value="1"/>
</dbReference>
<dbReference type="InterPro" id="IPR013815">
    <property type="entry name" value="ATP_grasp_subdomain_1"/>
</dbReference>
<evidence type="ECO:0000259" key="15">
    <source>
        <dbReference type="PROSITE" id="PS50975"/>
    </source>
</evidence>
<keyword evidence="9 12" id="KW-0573">Peptidoglycan synthesis</keyword>
<reference evidence="19" key="2">
    <citation type="submission" date="2018-05" db="EMBL/GenBank/DDBJ databases">
        <title>Genome Sequencing of selected type strains of the family Eggerthellaceae.</title>
        <authorList>
            <person name="Danylec N."/>
            <person name="Stoll D.A."/>
            <person name="Doetsch A."/>
            <person name="Huch M."/>
        </authorList>
    </citation>
    <scope>NUCLEOTIDE SEQUENCE [LARGE SCALE GENOMIC DNA]</scope>
    <source>
        <strain evidence="19">DSM 16107</strain>
    </source>
</reference>
<reference evidence="17" key="3">
    <citation type="journal article" date="2019" name="Microbiol. Resour. Announc.">
        <title>Draft Genome Sequences of Type Strains of Gordonibacter faecihominis, Paraeggerthella hongkongensis, Parvibacter caecicola,Slackia equolifaciens, Slackia faecicanis, and Slackia isoflavoniconvertens.</title>
        <authorList>
            <person name="Danylec N."/>
            <person name="Stoll D.A."/>
            <person name="Dotsch A."/>
            <person name="Huch M."/>
        </authorList>
    </citation>
    <scope>NUCLEOTIDE SEQUENCE</scope>
    <source>
        <strain evidence="17">DSM 16107</strain>
    </source>
</reference>
<accession>A0A3N0IWE3</accession>
<evidence type="ECO:0000256" key="4">
    <source>
        <dbReference type="ARBA" id="ARBA00022723"/>
    </source>
</evidence>
<keyword evidence="5 14" id="KW-0547">Nucleotide-binding</keyword>
<dbReference type="EC" id="6.3.2.4" evidence="12"/>
<keyword evidence="18" id="KW-1185">Reference proteome</keyword>
<dbReference type="NCBIfam" id="TIGR01205">
    <property type="entry name" value="D_ala_D_alaTIGR"/>
    <property type="match status" value="1"/>
</dbReference>
<gene>
    <name evidence="17" type="primary">vanB</name>
    <name evidence="12" type="synonym">ddl</name>
    <name evidence="16" type="ORF">C1876_06775</name>
    <name evidence="17" type="ORF">DMP09_10255</name>
</gene>
<keyword evidence="12" id="KW-0963">Cytoplasm</keyword>
<evidence type="ECO:0000256" key="3">
    <source>
        <dbReference type="ARBA" id="ARBA00022598"/>
    </source>
</evidence>
<comment type="similarity">
    <text evidence="2 12">Belongs to the D-alanine--D-alanine ligase family.</text>
</comment>
<name>A0A3N0IWE3_9ACTN</name>
<dbReference type="GO" id="GO:0008716">
    <property type="term" value="F:D-alanine-D-alanine ligase activity"/>
    <property type="evidence" value="ECO:0007669"/>
    <property type="project" value="UniProtKB-UniRule"/>
</dbReference>
<dbReference type="InterPro" id="IPR000291">
    <property type="entry name" value="D-Ala_lig_Van_CS"/>
</dbReference>
<dbReference type="SUPFAM" id="SSF56059">
    <property type="entry name" value="Glutathione synthetase ATP-binding domain-like"/>
    <property type="match status" value="1"/>
</dbReference>
<evidence type="ECO:0000256" key="11">
    <source>
        <dbReference type="ARBA" id="ARBA00023316"/>
    </source>
</evidence>
<dbReference type="Pfam" id="PF01820">
    <property type="entry name" value="Dala_Dala_lig_N"/>
    <property type="match status" value="1"/>
</dbReference>
<reference evidence="16 18" key="1">
    <citation type="journal article" date="2018" name="Elife">
        <title>Discovery and characterization of a prevalent human gut bacterial enzyme sufficient for the inactivation of a family of plant toxins.</title>
        <authorList>
            <person name="Koppel N."/>
            <person name="Bisanz J.E."/>
            <person name="Pandelia M.E."/>
            <person name="Turnbaugh P.J."/>
            <person name="Balskus E.P."/>
        </authorList>
    </citation>
    <scope>NUCLEOTIDE SEQUENCE [LARGE SCALE GENOMIC DNA]</scope>
    <source>
        <strain evidence="16 18">DSM 16107</strain>
    </source>
</reference>
<evidence type="ECO:0000313" key="18">
    <source>
        <dbReference type="Proteomes" id="UP000253817"/>
    </source>
</evidence>
<dbReference type="Pfam" id="PF07478">
    <property type="entry name" value="Dala_Dala_lig_C"/>
    <property type="match status" value="1"/>
</dbReference>
<dbReference type="PIRSF" id="PIRSF039102">
    <property type="entry name" value="Ddl/VanB"/>
    <property type="match status" value="1"/>
</dbReference>